<evidence type="ECO:0000256" key="9">
    <source>
        <dbReference type="RuleBase" id="RU000461"/>
    </source>
</evidence>
<keyword evidence="5 9" id="KW-0560">Oxidoreductase</keyword>
<dbReference type="Gene3D" id="1.10.630.10">
    <property type="entry name" value="Cytochrome P450"/>
    <property type="match status" value="1"/>
</dbReference>
<evidence type="ECO:0000313" key="10">
    <source>
        <dbReference type="EMBL" id="KYF58647.1"/>
    </source>
</evidence>
<keyword evidence="3 8" id="KW-0349">Heme</keyword>
<name>A0A150PSA3_SORCE</name>
<keyword evidence="4 8" id="KW-0479">Metal-binding</keyword>
<evidence type="ECO:0000256" key="5">
    <source>
        <dbReference type="ARBA" id="ARBA00023002"/>
    </source>
</evidence>
<reference evidence="10 11" key="1">
    <citation type="submission" date="2014-02" db="EMBL/GenBank/DDBJ databases">
        <title>The small core and large imbalanced accessory genome model reveals a collaborative survival strategy of Sorangium cellulosum strains in nature.</title>
        <authorList>
            <person name="Han K."/>
            <person name="Peng R."/>
            <person name="Blom J."/>
            <person name="Li Y.-Z."/>
        </authorList>
    </citation>
    <scope>NUCLEOTIDE SEQUENCE [LARGE SCALE GENOMIC DNA]</scope>
    <source>
        <strain evidence="10 11">So0157-25</strain>
    </source>
</reference>
<evidence type="ECO:0000256" key="4">
    <source>
        <dbReference type="ARBA" id="ARBA00022723"/>
    </source>
</evidence>
<dbReference type="InterPro" id="IPR001128">
    <property type="entry name" value="Cyt_P450"/>
</dbReference>
<evidence type="ECO:0000256" key="6">
    <source>
        <dbReference type="ARBA" id="ARBA00023004"/>
    </source>
</evidence>
<comment type="caution">
    <text evidence="10">The sequence shown here is derived from an EMBL/GenBank/DDBJ whole genome shotgun (WGS) entry which is preliminary data.</text>
</comment>
<dbReference type="Pfam" id="PF00067">
    <property type="entry name" value="p450"/>
    <property type="match status" value="1"/>
</dbReference>
<dbReference type="GO" id="GO:0004497">
    <property type="term" value="F:monooxygenase activity"/>
    <property type="evidence" value="ECO:0007669"/>
    <property type="project" value="UniProtKB-KW"/>
</dbReference>
<evidence type="ECO:0008006" key="12">
    <source>
        <dbReference type="Google" id="ProtNLM"/>
    </source>
</evidence>
<protein>
    <recommendedName>
        <fullName evidence="12">Cytochrome P450</fullName>
    </recommendedName>
</protein>
<dbReference type="InterPro" id="IPR036396">
    <property type="entry name" value="Cyt_P450_sf"/>
</dbReference>
<keyword evidence="6 8" id="KW-0408">Iron</keyword>
<feature type="binding site" description="axial binding residue" evidence="8">
    <location>
        <position position="387"/>
    </location>
    <ligand>
        <name>heme</name>
        <dbReference type="ChEBI" id="CHEBI:30413"/>
    </ligand>
    <ligandPart>
        <name>Fe</name>
        <dbReference type="ChEBI" id="CHEBI:18248"/>
    </ligandPart>
</feature>
<gene>
    <name evidence="10" type="ORF">BE08_29555</name>
</gene>
<organism evidence="10 11">
    <name type="scientific">Sorangium cellulosum</name>
    <name type="common">Polyangium cellulosum</name>
    <dbReference type="NCBI Taxonomy" id="56"/>
    <lineage>
        <taxon>Bacteria</taxon>
        <taxon>Pseudomonadati</taxon>
        <taxon>Myxococcota</taxon>
        <taxon>Polyangia</taxon>
        <taxon>Polyangiales</taxon>
        <taxon>Polyangiaceae</taxon>
        <taxon>Sorangium</taxon>
    </lineage>
</organism>
<evidence type="ECO:0000256" key="7">
    <source>
        <dbReference type="ARBA" id="ARBA00023033"/>
    </source>
</evidence>
<dbReference type="InterPro" id="IPR002403">
    <property type="entry name" value="Cyt_P450_E_grp-IV"/>
</dbReference>
<evidence type="ECO:0000256" key="2">
    <source>
        <dbReference type="ARBA" id="ARBA00010617"/>
    </source>
</evidence>
<dbReference type="PANTHER" id="PTHR24286">
    <property type="entry name" value="CYTOCHROME P450 26"/>
    <property type="match status" value="1"/>
</dbReference>
<dbReference type="AlphaFoldDB" id="A0A150PSA3"/>
<evidence type="ECO:0000256" key="3">
    <source>
        <dbReference type="ARBA" id="ARBA00022617"/>
    </source>
</evidence>
<evidence type="ECO:0000256" key="8">
    <source>
        <dbReference type="PIRSR" id="PIRSR602403-1"/>
    </source>
</evidence>
<dbReference type="PRINTS" id="PR00465">
    <property type="entry name" value="EP450IV"/>
</dbReference>
<evidence type="ECO:0000313" key="11">
    <source>
        <dbReference type="Proteomes" id="UP000075420"/>
    </source>
</evidence>
<dbReference type="Proteomes" id="UP000075420">
    <property type="component" value="Unassembled WGS sequence"/>
</dbReference>
<dbReference type="GO" id="GO:0005506">
    <property type="term" value="F:iron ion binding"/>
    <property type="evidence" value="ECO:0007669"/>
    <property type="project" value="InterPro"/>
</dbReference>
<dbReference type="GO" id="GO:0016705">
    <property type="term" value="F:oxidoreductase activity, acting on paired donors, with incorporation or reduction of molecular oxygen"/>
    <property type="evidence" value="ECO:0007669"/>
    <property type="project" value="InterPro"/>
</dbReference>
<comment type="similarity">
    <text evidence="2 9">Belongs to the cytochrome P450 family.</text>
</comment>
<dbReference type="GO" id="GO:0016125">
    <property type="term" value="P:sterol metabolic process"/>
    <property type="evidence" value="ECO:0007669"/>
    <property type="project" value="TreeGrafter"/>
</dbReference>
<sequence length="443" mass="48977">MRSLDRTEREAFPTAAGELPVIGHLPILHRDAIGLLRRSRSALGPLFWVNFGFGHRRLFHVGPDALDVLRMPEVAVDYPKNLEEIVGRSMAVHDGALHRHMRSAINPLLGPQSFAKGASAAVASVISARLDAWLKRDSIAIHPAMRELSLEIIFRVCGVPTEDLPAWSRAYRELLLGVYPIPGRLPGLPAYRSRRARAWIDDRLRALLALARAGAGAGGSLIDMFSRARDEEGKPLSDQEIIDNIRAMLLAGHETTASILAWIVIVLSSRPELRDAVHEEHTAAIDPPAPASFKDAQRFPVTSAIFREVLRLYAPGWFTFRRVMDAITLHGRRIPRGTPLAISPTSLGYEPSLFPDPDRFDLSRWRDRSTSLGPVELAPFGAGPHFCVGHNIAYLEAVQFQSAFVRALRRTGLVPRIQGPSPRQVYFPLGHPTASTRVAFHPG</sequence>
<dbReference type="GO" id="GO:0020037">
    <property type="term" value="F:heme binding"/>
    <property type="evidence" value="ECO:0007669"/>
    <property type="project" value="InterPro"/>
</dbReference>
<dbReference type="SUPFAM" id="SSF48264">
    <property type="entry name" value="Cytochrome P450"/>
    <property type="match status" value="1"/>
</dbReference>
<evidence type="ECO:0000256" key="1">
    <source>
        <dbReference type="ARBA" id="ARBA00001971"/>
    </source>
</evidence>
<comment type="cofactor">
    <cofactor evidence="1 8">
        <name>heme</name>
        <dbReference type="ChEBI" id="CHEBI:30413"/>
    </cofactor>
</comment>
<dbReference type="PROSITE" id="PS00086">
    <property type="entry name" value="CYTOCHROME_P450"/>
    <property type="match status" value="1"/>
</dbReference>
<keyword evidence="7 9" id="KW-0503">Monooxygenase</keyword>
<dbReference type="InterPro" id="IPR017972">
    <property type="entry name" value="Cyt_P450_CS"/>
</dbReference>
<dbReference type="PRINTS" id="PR00385">
    <property type="entry name" value="P450"/>
</dbReference>
<dbReference type="PANTHER" id="PTHR24286:SF24">
    <property type="entry name" value="LANOSTEROL 14-ALPHA DEMETHYLASE"/>
    <property type="match status" value="1"/>
</dbReference>
<proteinExistence type="inferred from homology"/>
<dbReference type="EMBL" id="JELY01000647">
    <property type="protein sequence ID" value="KYF58647.1"/>
    <property type="molecule type" value="Genomic_DNA"/>
</dbReference>
<accession>A0A150PSA3</accession>